<keyword evidence="4" id="KW-1003">Cell membrane</keyword>
<dbReference type="InterPro" id="IPR024605">
    <property type="entry name" value="NADP_transhyd_a_C"/>
</dbReference>
<keyword evidence="10" id="KW-0520">NAD</keyword>
<evidence type="ECO:0000256" key="4">
    <source>
        <dbReference type="ARBA" id="ARBA00022475"/>
    </source>
</evidence>
<comment type="caution">
    <text evidence="16">The sequence shown here is derived from an EMBL/GenBank/DDBJ whole genome shotgun (WGS) entry which is preliminary data.</text>
</comment>
<keyword evidence="9 14" id="KW-1133">Transmembrane helix</keyword>
<evidence type="ECO:0000256" key="7">
    <source>
        <dbReference type="ARBA" id="ARBA00022857"/>
    </source>
</evidence>
<evidence type="ECO:0000256" key="12">
    <source>
        <dbReference type="ARBA" id="ARBA00048202"/>
    </source>
</evidence>
<gene>
    <name evidence="16" type="ORF">LVY72_05595</name>
</gene>
<comment type="catalytic activity">
    <reaction evidence="12">
        <text>NAD(+) + NADPH + H(+)(in) = NADH + NADP(+) + H(+)(out)</text>
        <dbReference type="Rhea" id="RHEA:47992"/>
        <dbReference type="ChEBI" id="CHEBI:15378"/>
        <dbReference type="ChEBI" id="CHEBI:57540"/>
        <dbReference type="ChEBI" id="CHEBI:57783"/>
        <dbReference type="ChEBI" id="CHEBI:57945"/>
        <dbReference type="ChEBI" id="CHEBI:58349"/>
        <dbReference type="EC" id="7.1.1.1"/>
    </reaction>
</comment>
<feature type="transmembrane region" description="Helical" evidence="14">
    <location>
        <begin position="35"/>
        <end position="55"/>
    </location>
</feature>
<evidence type="ECO:0000256" key="2">
    <source>
        <dbReference type="ARBA" id="ARBA00004429"/>
    </source>
</evidence>
<evidence type="ECO:0000256" key="8">
    <source>
        <dbReference type="ARBA" id="ARBA00022967"/>
    </source>
</evidence>
<comment type="function">
    <text evidence="1">The transhydrogenation between NADH and NADP is coupled to respiration and ATP hydrolysis and functions as a proton pump across the membrane.</text>
</comment>
<keyword evidence="7" id="KW-0521">NADP</keyword>
<evidence type="ECO:0000256" key="6">
    <source>
        <dbReference type="ARBA" id="ARBA00022692"/>
    </source>
</evidence>
<evidence type="ECO:0000256" key="5">
    <source>
        <dbReference type="ARBA" id="ARBA00022519"/>
    </source>
</evidence>
<keyword evidence="11 14" id="KW-0472">Membrane</keyword>
<evidence type="ECO:0000256" key="11">
    <source>
        <dbReference type="ARBA" id="ARBA00023136"/>
    </source>
</evidence>
<evidence type="ECO:0000259" key="15">
    <source>
        <dbReference type="Pfam" id="PF12769"/>
    </source>
</evidence>
<evidence type="ECO:0000313" key="16">
    <source>
        <dbReference type="EMBL" id="MCG2621388.1"/>
    </source>
</evidence>
<keyword evidence="5" id="KW-0997">Cell inner membrane</keyword>
<sequence length="115" mass="11955">MNDAVVWLTILVLSIFVGLEVISKVSSTLHTPLMSGTNAIHGIILIGAISVAGTADSAPVLVLGLVATVLAAVNLVGGFVVTDRMLKMFTARRKAPPKRLQEAPGKEPTGKDKAP</sequence>
<keyword evidence="8" id="KW-1278">Translocase</keyword>
<accession>A0ABS9L452</accession>
<dbReference type="RefSeq" id="WP_237818541.1">
    <property type="nucleotide sequence ID" value="NZ_JAKLTQ010000002.1"/>
</dbReference>
<dbReference type="PANTHER" id="PTHR10160">
    <property type="entry name" value="NAD(P) TRANSHYDROGENASE"/>
    <property type="match status" value="1"/>
</dbReference>
<dbReference type="EMBL" id="JAKLTQ010000002">
    <property type="protein sequence ID" value="MCG2621388.1"/>
    <property type="molecule type" value="Genomic_DNA"/>
</dbReference>
<feature type="region of interest" description="Disordered" evidence="13">
    <location>
        <begin position="92"/>
        <end position="115"/>
    </location>
</feature>
<dbReference type="EC" id="7.1.1.1" evidence="3"/>
<evidence type="ECO:0000256" key="3">
    <source>
        <dbReference type="ARBA" id="ARBA00012943"/>
    </source>
</evidence>
<comment type="subcellular location">
    <subcellularLocation>
        <location evidence="2">Cell inner membrane</location>
        <topology evidence="2">Multi-pass membrane protein</topology>
    </subcellularLocation>
</comment>
<evidence type="ECO:0000256" key="9">
    <source>
        <dbReference type="ARBA" id="ARBA00022989"/>
    </source>
</evidence>
<feature type="compositionally biased region" description="Basic and acidic residues" evidence="13">
    <location>
        <begin position="99"/>
        <end position="115"/>
    </location>
</feature>
<evidence type="ECO:0000313" key="17">
    <source>
        <dbReference type="Proteomes" id="UP001165368"/>
    </source>
</evidence>
<organism evidence="16 17">
    <name type="scientific">Arthrobacter hankyongi</name>
    <dbReference type="NCBI Taxonomy" id="2904801"/>
    <lineage>
        <taxon>Bacteria</taxon>
        <taxon>Bacillati</taxon>
        <taxon>Actinomycetota</taxon>
        <taxon>Actinomycetes</taxon>
        <taxon>Micrococcales</taxon>
        <taxon>Micrococcaceae</taxon>
        <taxon>Arthrobacter</taxon>
    </lineage>
</organism>
<reference evidence="16" key="1">
    <citation type="submission" date="2022-01" db="EMBL/GenBank/DDBJ databases">
        <authorList>
            <person name="Jo J.-H."/>
            <person name="Im W.-T."/>
        </authorList>
    </citation>
    <scope>NUCLEOTIDE SEQUENCE</scope>
    <source>
        <strain evidence="16">I2-34</strain>
    </source>
</reference>
<evidence type="ECO:0000256" key="10">
    <source>
        <dbReference type="ARBA" id="ARBA00023027"/>
    </source>
</evidence>
<keyword evidence="6 14" id="KW-0812">Transmembrane</keyword>
<evidence type="ECO:0000256" key="14">
    <source>
        <dbReference type="SAM" id="Phobius"/>
    </source>
</evidence>
<feature type="transmembrane region" description="Helical" evidence="14">
    <location>
        <begin position="61"/>
        <end position="82"/>
    </location>
</feature>
<name>A0ABS9L452_9MICC</name>
<feature type="transmembrane region" description="Helical" evidence="14">
    <location>
        <begin position="6"/>
        <end position="23"/>
    </location>
</feature>
<keyword evidence="17" id="KW-1185">Reference proteome</keyword>
<protein>
    <recommendedName>
        <fullName evidence="3">proton-translocating NAD(P)(+) transhydrogenase</fullName>
        <ecNumber evidence="3">7.1.1.1</ecNumber>
    </recommendedName>
</protein>
<feature type="domain" description="NAD(P) transhydrogenase alpha subunit C-terminal" evidence="15">
    <location>
        <begin position="8"/>
        <end position="90"/>
    </location>
</feature>
<evidence type="ECO:0000256" key="13">
    <source>
        <dbReference type="SAM" id="MobiDB-lite"/>
    </source>
</evidence>
<evidence type="ECO:0000256" key="1">
    <source>
        <dbReference type="ARBA" id="ARBA00003943"/>
    </source>
</evidence>
<dbReference type="Proteomes" id="UP001165368">
    <property type="component" value="Unassembled WGS sequence"/>
</dbReference>
<proteinExistence type="predicted"/>
<dbReference type="Pfam" id="PF12769">
    <property type="entry name" value="PNTB_4TM"/>
    <property type="match status" value="1"/>
</dbReference>
<dbReference type="PANTHER" id="PTHR10160:SF19">
    <property type="entry name" value="PROTON-TRANSLOCATING NAD(P)(+) TRANSHYDROGENASE"/>
    <property type="match status" value="1"/>
</dbReference>